<name>A0ABR6XG25_9BURK</name>
<dbReference type="RefSeq" id="WP_190479332.1">
    <property type="nucleotide sequence ID" value="NZ_JACOFT010000003.1"/>
</dbReference>
<sequence length="63" mass="6929">MSVARERAASLSFSIIQSDSKTGRYARLPELSSSPYSPLVKAAVQVLWIIMWKHLAGAGLLIR</sequence>
<protein>
    <submittedName>
        <fullName evidence="1">Uncharacterized protein</fullName>
    </submittedName>
</protein>
<keyword evidence="2" id="KW-1185">Reference proteome</keyword>
<evidence type="ECO:0000313" key="1">
    <source>
        <dbReference type="EMBL" id="MBC3811863.1"/>
    </source>
</evidence>
<organism evidence="1 2">
    <name type="scientific">Undibacterium aquatile</name>
    <dbReference type="NCBI Taxonomy" id="1537398"/>
    <lineage>
        <taxon>Bacteria</taxon>
        <taxon>Pseudomonadati</taxon>
        <taxon>Pseudomonadota</taxon>
        <taxon>Betaproteobacteria</taxon>
        <taxon>Burkholderiales</taxon>
        <taxon>Oxalobacteraceae</taxon>
        <taxon>Undibacterium</taxon>
    </lineage>
</organism>
<dbReference type="Proteomes" id="UP000637632">
    <property type="component" value="Unassembled WGS sequence"/>
</dbReference>
<proteinExistence type="predicted"/>
<evidence type="ECO:0000313" key="2">
    <source>
        <dbReference type="Proteomes" id="UP000637632"/>
    </source>
</evidence>
<dbReference type="EMBL" id="JACOFT010000003">
    <property type="protein sequence ID" value="MBC3811863.1"/>
    <property type="molecule type" value="Genomic_DNA"/>
</dbReference>
<reference evidence="1 2" key="1">
    <citation type="submission" date="2020-08" db="EMBL/GenBank/DDBJ databases">
        <title>Novel species isolated from subtropical streams in China.</title>
        <authorList>
            <person name="Lu H."/>
        </authorList>
    </citation>
    <scope>NUCLEOTIDE SEQUENCE [LARGE SCALE GENOMIC DNA]</scope>
    <source>
        <strain evidence="1 2">CCTCC AB 2015119</strain>
    </source>
</reference>
<comment type="caution">
    <text evidence="1">The sequence shown here is derived from an EMBL/GenBank/DDBJ whole genome shotgun (WGS) entry which is preliminary data.</text>
</comment>
<gene>
    <name evidence="1" type="ORF">H8K26_10455</name>
</gene>
<accession>A0ABR6XG25</accession>